<dbReference type="AlphaFoldDB" id="A0A4P8IWI8"/>
<evidence type="ECO:0000313" key="1">
    <source>
        <dbReference type="EMBL" id="QCP50179.1"/>
    </source>
</evidence>
<reference evidence="1 2" key="1">
    <citation type="submission" date="2019-05" db="EMBL/GenBank/DDBJ databases">
        <title>Burkholderia sp. DHOD12, isolated from subtropical forest soil.</title>
        <authorList>
            <person name="Gao Z.-H."/>
            <person name="Qiu L.-H."/>
        </authorList>
    </citation>
    <scope>NUCLEOTIDE SEQUENCE [LARGE SCALE GENOMIC DNA]</scope>
    <source>
        <strain evidence="1 2">DHOD12</strain>
    </source>
</reference>
<name>A0A4P8IWI8_9BURK</name>
<accession>A0A4P8IWI8</accession>
<proteinExistence type="predicted"/>
<evidence type="ECO:0000313" key="2">
    <source>
        <dbReference type="Proteomes" id="UP000298656"/>
    </source>
</evidence>
<dbReference type="Proteomes" id="UP000298656">
    <property type="component" value="Chromosome 1"/>
</dbReference>
<dbReference type="RefSeq" id="WP_137332998.1">
    <property type="nucleotide sequence ID" value="NZ_CP040077.1"/>
</dbReference>
<dbReference type="EMBL" id="CP040077">
    <property type="protein sequence ID" value="QCP50179.1"/>
    <property type="molecule type" value="Genomic_DNA"/>
</dbReference>
<gene>
    <name evidence="1" type="ORF">FAZ95_13915</name>
</gene>
<protein>
    <submittedName>
        <fullName evidence="1">Uncharacterized protein</fullName>
    </submittedName>
</protein>
<keyword evidence="2" id="KW-1185">Reference proteome</keyword>
<sequence>MKRDILTFPLDLGSELIVGNVAGGGGASTGLERTFGRPVDIAINHDGDGPRAAARASIYGLCE</sequence>
<dbReference type="KEGG" id="tvl:FAZ95_13915"/>
<dbReference type="OrthoDB" id="9813719at2"/>
<organism evidence="1 2">
    <name type="scientific">Trinickia violacea</name>
    <dbReference type="NCBI Taxonomy" id="2571746"/>
    <lineage>
        <taxon>Bacteria</taxon>
        <taxon>Pseudomonadati</taxon>
        <taxon>Pseudomonadota</taxon>
        <taxon>Betaproteobacteria</taxon>
        <taxon>Burkholderiales</taxon>
        <taxon>Burkholderiaceae</taxon>
        <taxon>Trinickia</taxon>
    </lineage>
</organism>